<protein>
    <recommendedName>
        <fullName evidence="3">Lipoprotein</fullName>
    </recommendedName>
</protein>
<dbReference type="RefSeq" id="WP_209830260.1">
    <property type="nucleotide sequence ID" value="NZ_JAUSQP010000001.1"/>
</dbReference>
<evidence type="ECO:0000313" key="2">
    <source>
        <dbReference type="Proteomes" id="UP001240164"/>
    </source>
</evidence>
<accession>A0ABD5AKQ8</accession>
<evidence type="ECO:0008006" key="3">
    <source>
        <dbReference type="Google" id="ProtNLM"/>
    </source>
</evidence>
<evidence type="ECO:0000313" key="1">
    <source>
        <dbReference type="EMBL" id="MDP9803164.1"/>
    </source>
</evidence>
<proteinExistence type="predicted"/>
<sequence>MKNKILMGVVGVSVLILNGCSSDFEKGMKQGCMNNGGSRSFCTCFYKKMEAHYGEEKLTVIGMMQVRTPEDFEEVSFQSGQQCVHKL</sequence>
<comment type="caution">
    <text evidence="1">The sequence shown here is derived from an EMBL/GenBank/DDBJ whole genome shotgun (WGS) entry which is preliminary data.</text>
</comment>
<gene>
    <name evidence="1" type="ORF">J2771_001418</name>
</gene>
<dbReference type="EMBL" id="JAUSQP010000001">
    <property type="protein sequence ID" value="MDP9803164.1"/>
    <property type="molecule type" value="Genomic_DNA"/>
</dbReference>
<organism evidence="1 2">
    <name type="scientific">Acinetobacter calcoaceticus</name>
    <dbReference type="NCBI Taxonomy" id="471"/>
    <lineage>
        <taxon>Bacteria</taxon>
        <taxon>Pseudomonadati</taxon>
        <taxon>Pseudomonadota</taxon>
        <taxon>Gammaproteobacteria</taxon>
        <taxon>Moraxellales</taxon>
        <taxon>Moraxellaceae</taxon>
        <taxon>Acinetobacter</taxon>
        <taxon>Acinetobacter calcoaceticus/baumannii complex</taxon>
    </lineage>
</organism>
<dbReference type="AlphaFoldDB" id="A0ABD5AKQ8"/>
<reference evidence="1 2" key="1">
    <citation type="submission" date="2023-07" db="EMBL/GenBank/DDBJ databases">
        <title>Sorghum-associated microbial communities from plants grown in Nebraska, USA.</title>
        <authorList>
            <person name="Schachtman D."/>
        </authorList>
    </citation>
    <scope>NUCLEOTIDE SEQUENCE [LARGE SCALE GENOMIC DNA]</scope>
    <source>
        <strain evidence="1 2">CC146</strain>
    </source>
</reference>
<name>A0ABD5AKQ8_ACICA</name>
<dbReference type="Proteomes" id="UP001240164">
    <property type="component" value="Unassembled WGS sequence"/>
</dbReference>